<dbReference type="GO" id="GO:0009451">
    <property type="term" value="P:RNA modification"/>
    <property type="evidence" value="ECO:0007669"/>
    <property type="project" value="InterPro"/>
</dbReference>
<dbReference type="PANTHER" id="PTHR47926:SF406">
    <property type="entry name" value="REPEAT (PPR) SUPERFAMILY PROTEIN, PUTATIVE-RELATED"/>
    <property type="match status" value="1"/>
</dbReference>
<dbReference type="NCBIfam" id="TIGR00756">
    <property type="entry name" value="PPR"/>
    <property type="match status" value="1"/>
</dbReference>
<evidence type="ECO:0008006" key="4">
    <source>
        <dbReference type="Google" id="ProtNLM"/>
    </source>
</evidence>
<dbReference type="AlphaFoldDB" id="A0AAF0WU60"/>
<gene>
    <name evidence="2" type="ORF">DCAR_0415206</name>
</gene>
<sequence>MSNDYRLDPQQKHYSCLIELLGRSGQTNDALKLINEMPFEANDVIWRIVPSICKLQGDVEMAEKAATFLLKLDHQTLPLIFFYQIYMLMQE</sequence>
<dbReference type="EMBL" id="CP093346">
    <property type="protein sequence ID" value="WOG95877.1"/>
    <property type="molecule type" value="Genomic_DNA"/>
</dbReference>
<dbReference type="PANTHER" id="PTHR47926">
    <property type="entry name" value="PENTATRICOPEPTIDE REPEAT-CONTAINING PROTEIN"/>
    <property type="match status" value="1"/>
</dbReference>
<dbReference type="Gene3D" id="1.25.40.10">
    <property type="entry name" value="Tetratricopeptide repeat domain"/>
    <property type="match status" value="1"/>
</dbReference>
<dbReference type="Proteomes" id="UP000077755">
    <property type="component" value="Chromosome 4"/>
</dbReference>
<dbReference type="GO" id="GO:0003723">
    <property type="term" value="F:RNA binding"/>
    <property type="evidence" value="ECO:0007669"/>
    <property type="project" value="InterPro"/>
</dbReference>
<dbReference type="InterPro" id="IPR002885">
    <property type="entry name" value="PPR_rpt"/>
</dbReference>
<organism evidence="2 3">
    <name type="scientific">Daucus carota subsp. sativus</name>
    <name type="common">Carrot</name>
    <dbReference type="NCBI Taxonomy" id="79200"/>
    <lineage>
        <taxon>Eukaryota</taxon>
        <taxon>Viridiplantae</taxon>
        <taxon>Streptophyta</taxon>
        <taxon>Embryophyta</taxon>
        <taxon>Tracheophyta</taxon>
        <taxon>Spermatophyta</taxon>
        <taxon>Magnoliopsida</taxon>
        <taxon>eudicotyledons</taxon>
        <taxon>Gunneridae</taxon>
        <taxon>Pentapetalae</taxon>
        <taxon>asterids</taxon>
        <taxon>campanulids</taxon>
        <taxon>Apiales</taxon>
        <taxon>Apiaceae</taxon>
        <taxon>Apioideae</taxon>
        <taxon>Scandiceae</taxon>
        <taxon>Daucinae</taxon>
        <taxon>Daucus</taxon>
        <taxon>Daucus sect. Daucus</taxon>
    </lineage>
</organism>
<reference evidence="2" key="1">
    <citation type="journal article" date="2016" name="Nat. Genet.">
        <title>A high-quality carrot genome assembly provides new insights into carotenoid accumulation and asterid genome evolution.</title>
        <authorList>
            <person name="Iorizzo M."/>
            <person name="Ellison S."/>
            <person name="Senalik D."/>
            <person name="Zeng P."/>
            <person name="Satapoomin P."/>
            <person name="Huang J."/>
            <person name="Bowman M."/>
            <person name="Iovene M."/>
            <person name="Sanseverino W."/>
            <person name="Cavagnaro P."/>
            <person name="Yildiz M."/>
            <person name="Macko-Podgorni A."/>
            <person name="Moranska E."/>
            <person name="Grzebelus E."/>
            <person name="Grzebelus D."/>
            <person name="Ashrafi H."/>
            <person name="Zheng Z."/>
            <person name="Cheng S."/>
            <person name="Spooner D."/>
            <person name="Van Deynze A."/>
            <person name="Simon P."/>
        </authorList>
    </citation>
    <scope>NUCLEOTIDE SEQUENCE</scope>
    <source>
        <tissue evidence="2">Leaf</tissue>
    </source>
</reference>
<evidence type="ECO:0000313" key="3">
    <source>
        <dbReference type="Proteomes" id="UP000077755"/>
    </source>
</evidence>
<keyword evidence="1" id="KW-0677">Repeat</keyword>
<proteinExistence type="predicted"/>
<reference evidence="2" key="2">
    <citation type="submission" date="2022-03" db="EMBL/GenBank/DDBJ databases">
        <title>Draft title - Genomic analysis of global carrot germplasm unveils the trajectory of domestication and the origin of high carotenoid orange carrot.</title>
        <authorList>
            <person name="Iorizzo M."/>
            <person name="Ellison S."/>
            <person name="Senalik D."/>
            <person name="Macko-Podgorni A."/>
            <person name="Grzebelus D."/>
            <person name="Bostan H."/>
            <person name="Rolling W."/>
            <person name="Curaba J."/>
            <person name="Simon P."/>
        </authorList>
    </citation>
    <scope>NUCLEOTIDE SEQUENCE</scope>
    <source>
        <tissue evidence="2">Leaf</tissue>
    </source>
</reference>
<accession>A0AAF0WU60</accession>
<dbReference type="InterPro" id="IPR046960">
    <property type="entry name" value="PPR_At4g14850-like_plant"/>
</dbReference>
<protein>
    <recommendedName>
        <fullName evidence="4">Pentatricopeptide repeat-containing protein</fullName>
    </recommendedName>
</protein>
<keyword evidence="3" id="KW-1185">Reference proteome</keyword>
<name>A0AAF0WU60_DAUCS</name>
<evidence type="ECO:0000313" key="2">
    <source>
        <dbReference type="EMBL" id="WOG95877.1"/>
    </source>
</evidence>
<dbReference type="InterPro" id="IPR011990">
    <property type="entry name" value="TPR-like_helical_dom_sf"/>
</dbReference>
<evidence type="ECO:0000256" key="1">
    <source>
        <dbReference type="ARBA" id="ARBA00022737"/>
    </source>
</evidence>